<evidence type="ECO:0000256" key="5">
    <source>
        <dbReference type="ARBA" id="ARBA00022777"/>
    </source>
</evidence>
<dbReference type="PROSITE" id="PS50011">
    <property type="entry name" value="PROTEIN_KINASE_DOM"/>
    <property type="match status" value="1"/>
</dbReference>
<dbReference type="InterPro" id="IPR000719">
    <property type="entry name" value="Prot_kinase_dom"/>
</dbReference>
<gene>
    <name evidence="11" type="ORF">Anapl_12132</name>
</gene>
<feature type="region of interest" description="Disordered" evidence="9">
    <location>
        <begin position="21"/>
        <end position="49"/>
    </location>
</feature>
<dbReference type="GO" id="GO:0004674">
    <property type="term" value="F:protein serine/threonine kinase activity"/>
    <property type="evidence" value="ECO:0007669"/>
    <property type="project" value="UniProtKB-KW"/>
</dbReference>
<dbReference type="InterPro" id="IPR017441">
    <property type="entry name" value="Protein_kinase_ATP_BS"/>
</dbReference>
<comment type="similarity">
    <text evidence="1">Belongs to the protein kinase superfamily. CAMK Ser/Thr protein kinase family.</text>
</comment>
<dbReference type="GO" id="GO:0005524">
    <property type="term" value="F:ATP binding"/>
    <property type="evidence" value="ECO:0007669"/>
    <property type="project" value="UniProtKB-UniRule"/>
</dbReference>
<feature type="binding site" evidence="7">
    <location>
        <position position="95"/>
    </location>
    <ligand>
        <name>ATP</name>
        <dbReference type="ChEBI" id="CHEBI:30616"/>
    </ligand>
</feature>
<dbReference type="InterPro" id="IPR008271">
    <property type="entry name" value="Ser/Thr_kinase_AS"/>
</dbReference>
<keyword evidence="6 7" id="KW-0067">ATP-binding</keyword>
<evidence type="ECO:0000259" key="10">
    <source>
        <dbReference type="PROSITE" id="PS50011"/>
    </source>
</evidence>
<dbReference type="FunFam" id="3.30.200.20:FF:000093">
    <property type="entry name" value="Putative map kinase-interacting serine/threonine-protein kinase 1"/>
    <property type="match status" value="1"/>
</dbReference>
<feature type="non-terminal residue" evidence="11">
    <location>
        <position position="1"/>
    </location>
</feature>
<keyword evidence="12" id="KW-1185">Reference proteome</keyword>
<dbReference type="SMART" id="SM00220">
    <property type="entry name" value="S_TKc"/>
    <property type="match status" value="1"/>
</dbReference>
<evidence type="ECO:0000313" key="12">
    <source>
        <dbReference type="Proteomes" id="UP000296049"/>
    </source>
</evidence>
<sequence>QGQNPFDLEFDQSNHLEPVFNFECPSRPDMPSSQPIDIPDAKKRNKKKKRCRATDSFSGRFEDVYQLQEEVLGEGAHARVQSCVNLITNKEYAVKIIEKRLGHIRSRVFREVEMLYQCQGHRNVLELIEFFEEEERFYLVFEKMRGGSILTHIHRRRHFNELEASVVVQDIASALHFLHNKGIAHRDLKPENILCESPDQVSREQPAGVPQHSPTQGIWGPDLGTPCLSPQCGSAEYMAPEVVEAFNEEASIYDKRCDLFSFISAPFPQNMLFESIQEGNFGAKDLISKLLVRDAKKRLSAAQVLEHPWVQGCAPDNTLPTPIILQRNSSAKELTSFAAEAIAVNRQLTQRDEDEEEEEEARPIIIKATSWAMQLSPPSESKLAKRRQKSSLAKAVAAGQH</sequence>
<protein>
    <submittedName>
        <fullName evidence="11">MAP kinase-interacting serine/threonine-protein kinase 2</fullName>
    </submittedName>
</protein>
<evidence type="ECO:0000256" key="1">
    <source>
        <dbReference type="ARBA" id="ARBA00006692"/>
    </source>
</evidence>
<evidence type="ECO:0000256" key="7">
    <source>
        <dbReference type="PROSITE-ProRule" id="PRU10141"/>
    </source>
</evidence>
<evidence type="ECO:0000313" key="11">
    <source>
        <dbReference type="EMBL" id="EOA99536.1"/>
    </source>
</evidence>
<dbReference type="PROSITE" id="PS00107">
    <property type="entry name" value="PROTEIN_KINASE_ATP"/>
    <property type="match status" value="1"/>
</dbReference>
<dbReference type="AlphaFoldDB" id="R0JQV8"/>
<reference evidence="12" key="1">
    <citation type="journal article" date="2013" name="Nat. Genet.">
        <title>The duck genome and transcriptome provide insight into an avian influenza virus reservoir species.</title>
        <authorList>
            <person name="Huang Y."/>
            <person name="Li Y."/>
            <person name="Burt D.W."/>
            <person name="Chen H."/>
            <person name="Zhang Y."/>
            <person name="Qian W."/>
            <person name="Kim H."/>
            <person name="Gan S."/>
            <person name="Zhao Y."/>
            <person name="Li J."/>
            <person name="Yi K."/>
            <person name="Feng H."/>
            <person name="Zhu P."/>
            <person name="Li B."/>
            <person name="Liu Q."/>
            <person name="Fairley S."/>
            <person name="Magor K.E."/>
            <person name="Du Z."/>
            <person name="Hu X."/>
            <person name="Goodman L."/>
            <person name="Tafer H."/>
            <person name="Vignal A."/>
            <person name="Lee T."/>
            <person name="Kim K.W."/>
            <person name="Sheng Z."/>
            <person name="An Y."/>
            <person name="Searle S."/>
            <person name="Herrero J."/>
            <person name="Groenen M.A."/>
            <person name="Crooijmans R.P."/>
            <person name="Faraut T."/>
            <person name="Cai Q."/>
            <person name="Webster R.G."/>
            <person name="Aldridge J.R."/>
            <person name="Warren W.C."/>
            <person name="Bartschat S."/>
            <person name="Kehr S."/>
            <person name="Marz M."/>
            <person name="Stadler P.F."/>
            <person name="Smith J."/>
            <person name="Kraus R.H."/>
            <person name="Zhao Y."/>
            <person name="Ren L."/>
            <person name="Fei J."/>
            <person name="Morisson M."/>
            <person name="Kaiser P."/>
            <person name="Griffin D.K."/>
            <person name="Rao M."/>
            <person name="Pitel F."/>
            <person name="Wang J."/>
            <person name="Li N."/>
        </authorList>
    </citation>
    <scope>NUCLEOTIDE SEQUENCE [LARGE SCALE GENOMIC DNA]</scope>
</reference>
<evidence type="ECO:0000256" key="3">
    <source>
        <dbReference type="ARBA" id="ARBA00022679"/>
    </source>
</evidence>
<accession>R0JQV8</accession>
<dbReference type="InterPro" id="IPR050205">
    <property type="entry name" value="CDPK_Ser/Thr_kinases"/>
</dbReference>
<dbReference type="Pfam" id="PF00069">
    <property type="entry name" value="Pkinase"/>
    <property type="match status" value="1"/>
</dbReference>
<dbReference type="PROSITE" id="PS00108">
    <property type="entry name" value="PROTEIN_KINASE_ST"/>
    <property type="match status" value="1"/>
</dbReference>
<name>R0JQV8_ANAPL</name>
<dbReference type="SUPFAM" id="SSF56112">
    <property type="entry name" value="Protein kinase-like (PK-like)"/>
    <property type="match status" value="1"/>
</dbReference>
<dbReference type="EMBL" id="KB743311">
    <property type="protein sequence ID" value="EOA99536.1"/>
    <property type="molecule type" value="Genomic_DNA"/>
</dbReference>
<dbReference type="Gene3D" id="1.10.510.10">
    <property type="entry name" value="Transferase(Phosphotransferase) domain 1"/>
    <property type="match status" value="1"/>
</dbReference>
<evidence type="ECO:0000256" key="6">
    <source>
        <dbReference type="ARBA" id="ARBA00022840"/>
    </source>
</evidence>
<dbReference type="InterPro" id="IPR011009">
    <property type="entry name" value="Kinase-like_dom_sf"/>
</dbReference>
<keyword evidence="3" id="KW-0808">Transferase</keyword>
<keyword evidence="5 11" id="KW-0418">Kinase</keyword>
<evidence type="ECO:0000256" key="8">
    <source>
        <dbReference type="RuleBase" id="RU000304"/>
    </source>
</evidence>
<feature type="region of interest" description="Disordered" evidence="9">
    <location>
        <begin position="376"/>
        <end position="401"/>
    </location>
</feature>
<evidence type="ECO:0000256" key="2">
    <source>
        <dbReference type="ARBA" id="ARBA00022527"/>
    </source>
</evidence>
<dbReference type="PANTHER" id="PTHR24349">
    <property type="entry name" value="SERINE/THREONINE-PROTEIN KINASE"/>
    <property type="match status" value="1"/>
</dbReference>
<evidence type="ECO:0000256" key="9">
    <source>
        <dbReference type="SAM" id="MobiDB-lite"/>
    </source>
</evidence>
<feature type="domain" description="Protein kinase" evidence="10">
    <location>
        <begin position="66"/>
        <end position="310"/>
    </location>
</feature>
<dbReference type="Gene3D" id="3.30.200.20">
    <property type="entry name" value="Phosphorylase Kinase, domain 1"/>
    <property type="match status" value="1"/>
</dbReference>
<proteinExistence type="inferred from homology"/>
<evidence type="ECO:0000256" key="4">
    <source>
        <dbReference type="ARBA" id="ARBA00022741"/>
    </source>
</evidence>
<dbReference type="Proteomes" id="UP000296049">
    <property type="component" value="Unassembled WGS sequence"/>
</dbReference>
<organism evidence="11 12">
    <name type="scientific">Anas platyrhynchos</name>
    <name type="common">Mallard</name>
    <name type="synonym">Anas boschas</name>
    <dbReference type="NCBI Taxonomy" id="8839"/>
    <lineage>
        <taxon>Eukaryota</taxon>
        <taxon>Metazoa</taxon>
        <taxon>Chordata</taxon>
        <taxon>Craniata</taxon>
        <taxon>Vertebrata</taxon>
        <taxon>Euteleostomi</taxon>
        <taxon>Archelosauria</taxon>
        <taxon>Archosauria</taxon>
        <taxon>Dinosauria</taxon>
        <taxon>Saurischia</taxon>
        <taxon>Theropoda</taxon>
        <taxon>Coelurosauria</taxon>
        <taxon>Aves</taxon>
        <taxon>Neognathae</taxon>
        <taxon>Galloanserae</taxon>
        <taxon>Anseriformes</taxon>
        <taxon>Anatidae</taxon>
        <taxon>Anatinae</taxon>
        <taxon>Anas</taxon>
    </lineage>
</organism>
<keyword evidence="2 8" id="KW-0723">Serine/threonine-protein kinase</keyword>
<feature type="non-terminal residue" evidence="11">
    <location>
        <position position="401"/>
    </location>
</feature>
<keyword evidence="4 7" id="KW-0547">Nucleotide-binding</keyword>